<organism evidence="2 3">
    <name type="scientific">Thlaspi arvense</name>
    <name type="common">Field penny-cress</name>
    <dbReference type="NCBI Taxonomy" id="13288"/>
    <lineage>
        <taxon>Eukaryota</taxon>
        <taxon>Viridiplantae</taxon>
        <taxon>Streptophyta</taxon>
        <taxon>Embryophyta</taxon>
        <taxon>Tracheophyta</taxon>
        <taxon>Spermatophyta</taxon>
        <taxon>Magnoliopsida</taxon>
        <taxon>eudicotyledons</taxon>
        <taxon>Gunneridae</taxon>
        <taxon>Pentapetalae</taxon>
        <taxon>rosids</taxon>
        <taxon>malvids</taxon>
        <taxon>Brassicales</taxon>
        <taxon>Brassicaceae</taxon>
        <taxon>Thlaspideae</taxon>
        <taxon>Thlaspi</taxon>
    </lineage>
</organism>
<evidence type="ECO:0000313" key="3">
    <source>
        <dbReference type="Proteomes" id="UP000836841"/>
    </source>
</evidence>
<evidence type="ECO:0000256" key="1">
    <source>
        <dbReference type="SAM" id="MobiDB-lite"/>
    </source>
</evidence>
<proteinExistence type="predicted"/>
<sequence length="87" mass="9762">MLTGFNLVAIFKFQLHLVKQKRIAMEDTHDESLDLQEIRSEETGESSPSSDSGNLVHDFALQLEMSELESQVEEKSMIFQVIGGSGF</sequence>
<dbReference type="AlphaFoldDB" id="A0AAU9RWP8"/>
<gene>
    <name evidence="2" type="ORF">TAV2_LOCUS10561</name>
</gene>
<reference evidence="2 3" key="1">
    <citation type="submission" date="2022-03" db="EMBL/GenBank/DDBJ databases">
        <authorList>
            <person name="Nunn A."/>
            <person name="Chopra R."/>
            <person name="Nunn A."/>
            <person name="Contreras Garrido A."/>
        </authorList>
    </citation>
    <scope>NUCLEOTIDE SEQUENCE [LARGE SCALE GENOMIC DNA]</scope>
</reference>
<feature type="compositionally biased region" description="Basic and acidic residues" evidence="1">
    <location>
        <begin position="29"/>
        <end position="42"/>
    </location>
</feature>
<dbReference type="EMBL" id="OU466859">
    <property type="protein sequence ID" value="CAH2052869.1"/>
    <property type="molecule type" value="Genomic_DNA"/>
</dbReference>
<name>A0AAU9RWP8_THLAR</name>
<dbReference type="Proteomes" id="UP000836841">
    <property type="component" value="Chromosome 3"/>
</dbReference>
<feature type="region of interest" description="Disordered" evidence="1">
    <location>
        <begin position="29"/>
        <end position="54"/>
    </location>
</feature>
<evidence type="ECO:0000313" key="2">
    <source>
        <dbReference type="EMBL" id="CAH2052869.1"/>
    </source>
</evidence>
<keyword evidence="3" id="KW-1185">Reference proteome</keyword>
<accession>A0AAU9RWP8</accession>
<protein>
    <submittedName>
        <fullName evidence="2">Uncharacterized protein</fullName>
    </submittedName>
</protein>